<evidence type="ECO:0000256" key="5">
    <source>
        <dbReference type="ARBA" id="ARBA00023157"/>
    </source>
</evidence>
<evidence type="ECO:0000256" key="3">
    <source>
        <dbReference type="ARBA" id="ARBA00022525"/>
    </source>
</evidence>
<dbReference type="EMBL" id="AB848117">
    <property type="protein sequence ID" value="BAN81988.1"/>
    <property type="molecule type" value="mRNA"/>
</dbReference>
<dbReference type="EMBL" id="AB848118">
    <property type="protein sequence ID" value="BAN81989.1"/>
    <property type="molecule type" value="mRNA"/>
</dbReference>
<comment type="subcellular location">
    <subcellularLocation>
        <location evidence="1">Secreted</location>
    </subcellularLocation>
</comment>
<feature type="chain" id="PRO_5007729337" evidence="7">
    <location>
        <begin position="24"/>
        <end position="158"/>
    </location>
</feature>
<sequence>MGRFIFVSFGLLVVFLSLSGTGADFDCIPGWSAYDRYCYQAFSKPKNWEDAESFCEEGVKTSHLVSIESSGEGDFVAQLVAEKIKTSFQYVWIGLRIQNKEQQCRSEWSDASSVNYENLVKQFSKKCYALKKGTELRTWFNVYCGTENPFVCKYTPEC</sequence>
<feature type="signal peptide" evidence="7">
    <location>
        <begin position="1"/>
        <end position="23"/>
    </location>
</feature>
<keyword evidence="3" id="KW-0964">Secreted</keyword>
<keyword evidence="4" id="KW-0800">Toxin</keyword>
<evidence type="ECO:0000313" key="9">
    <source>
        <dbReference type="EMBL" id="BAN81989.1"/>
    </source>
</evidence>
<proteinExistence type="evidence at transcript level"/>
<dbReference type="PROSITE" id="PS00615">
    <property type="entry name" value="C_TYPE_LECTIN_1"/>
    <property type="match status" value="1"/>
</dbReference>
<dbReference type="SUPFAM" id="SSF56436">
    <property type="entry name" value="C-type lectin-like"/>
    <property type="match status" value="1"/>
</dbReference>
<organism evidence="9">
    <name type="scientific">Protobothrops flavoviridis</name>
    <name type="common">Habu</name>
    <name type="synonym">Trimeresurus flavoviridis</name>
    <dbReference type="NCBI Taxonomy" id="88087"/>
    <lineage>
        <taxon>Eukaryota</taxon>
        <taxon>Metazoa</taxon>
        <taxon>Chordata</taxon>
        <taxon>Craniata</taxon>
        <taxon>Vertebrata</taxon>
        <taxon>Euteleostomi</taxon>
        <taxon>Lepidosauria</taxon>
        <taxon>Squamata</taxon>
        <taxon>Bifurcata</taxon>
        <taxon>Unidentata</taxon>
        <taxon>Episquamata</taxon>
        <taxon>Toxicofera</taxon>
        <taxon>Serpentes</taxon>
        <taxon>Colubroidea</taxon>
        <taxon>Viperidae</taxon>
        <taxon>Crotalinae</taxon>
        <taxon>Protobothrops</taxon>
    </lineage>
</organism>
<dbReference type="InterPro" id="IPR018378">
    <property type="entry name" value="C-type_lectin_CS"/>
</dbReference>
<keyword evidence="6" id="KW-1199">Hemostasis impairing toxin</keyword>
<feature type="domain" description="C-type lectin" evidence="8">
    <location>
        <begin position="34"/>
        <end position="153"/>
    </location>
</feature>
<evidence type="ECO:0000256" key="7">
    <source>
        <dbReference type="SAM" id="SignalP"/>
    </source>
</evidence>
<dbReference type="InterPro" id="IPR001304">
    <property type="entry name" value="C-type_lectin-like"/>
</dbReference>
<dbReference type="SMART" id="SM00034">
    <property type="entry name" value="CLECT"/>
    <property type="match status" value="1"/>
</dbReference>
<keyword evidence="5" id="KW-1015">Disulfide bond</keyword>
<name>T2HQ64_PROFL</name>
<dbReference type="InterPro" id="IPR050111">
    <property type="entry name" value="C-type_lectin/snaclec_domain"/>
</dbReference>
<dbReference type="AlphaFoldDB" id="T2HQ64"/>
<dbReference type="GO" id="GO:0090729">
    <property type="term" value="F:toxin activity"/>
    <property type="evidence" value="ECO:0007669"/>
    <property type="project" value="UniProtKB-KW"/>
</dbReference>
<comment type="similarity">
    <text evidence="2">Belongs to the snaclec family.</text>
</comment>
<reference evidence="9" key="1">
    <citation type="journal article" date="2013" name="BMC Genomics">
        <title>Quantitative high-throughput profiling of snake venom gland transcriptomes and proteomes (Ovophis okinavensis and Protobothrops flavoviridis).</title>
        <authorList>
            <person name="Aird S.D."/>
            <person name="Watanabe Y."/>
            <person name="Villar-Briones A."/>
            <person name="Roy M.C."/>
            <person name="Terada K."/>
            <person name="Mikheyev A.S."/>
        </authorList>
    </citation>
    <scope>NUCLEOTIDE SEQUENCE</scope>
    <source>
        <tissue evidence="9">Venom gland</tissue>
    </source>
</reference>
<accession>T2HQ64</accession>
<evidence type="ECO:0000256" key="1">
    <source>
        <dbReference type="ARBA" id="ARBA00004613"/>
    </source>
</evidence>
<dbReference type="PANTHER" id="PTHR22803">
    <property type="entry name" value="MANNOSE, PHOSPHOLIPASE, LECTIN RECEPTOR RELATED"/>
    <property type="match status" value="1"/>
</dbReference>
<dbReference type="Gene3D" id="3.10.100.10">
    <property type="entry name" value="Mannose-Binding Protein A, subunit A"/>
    <property type="match status" value="1"/>
</dbReference>
<dbReference type="PRINTS" id="PR01504">
    <property type="entry name" value="PNCREATITSAP"/>
</dbReference>
<dbReference type="InterPro" id="IPR016187">
    <property type="entry name" value="CTDL_fold"/>
</dbReference>
<dbReference type="GO" id="GO:0005576">
    <property type="term" value="C:extracellular region"/>
    <property type="evidence" value="ECO:0007669"/>
    <property type="project" value="UniProtKB-SubCell"/>
</dbReference>
<evidence type="ECO:0000256" key="6">
    <source>
        <dbReference type="ARBA" id="ARBA00023240"/>
    </source>
</evidence>
<evidence type="ECO:0000256" key="4">
    <source>
        <dbReference type="ARBA" id="ARBA00022656"/>
    </source>
</evidence>
<evidence type="ECO:0000256" key="2">
    <source>
        <dbReference type="ARBA" id="ARBA00006747"/>
    </source>
</evidence>
<keyword evidence="7" id="KW-0732">Signal</keyword>
<dbReference type="Pfam" id="PF00059">
    <property type="entry name" value="Lectin_C"/>
    <property type="match status" value="1"/>
</dbReference>
<dbReference type="PROSITE" id="PS50041">
    <property type="entry name" value="C_TYPE_LECTIN_2"/>
    <property type="match status" value="1"/>
</dbReference>
<evidence type="ECO:0000259" key="8">
    <source>
        <dbReference type="PROSITE" id="PS50041"/>
    </source>
</evidence>
<dbReference type="GO" id="GO:0030246">
    <property type="term" value="F:carbohydrate binding"/>
    <property type="evidence" value="ECO:0007669"/>
    <property type="project" value="UniProtKB-KW"/>
</dbReference>
<dbReference type="InterPro" id="IPR016186">
    <property type="entry name" value="C-type_lectin-like/link_sf"/>
</dbReference>
<keyword evidence="9" id="KW-0430">Lectin</keyword>
<dbReference type="FunFam" id="3.10.100.10:FF:000087">
    <property type="entry name" value="Snaclec rhodocetin subunit delta"/>
    <property type="match status" value="1"/>
</dbReference>
<protein>
    <submittedName>
        <fullName evidence="9">C-type lectin alpha subunit</fullName>
    </submittedName>
</protein>